<dbReference type="AlphaFoldDB" id="A0A126UX44"/>
<gene>
    <name evidence="2" type="ORF">RC74_04565</name>
</gene>
<evidence type="ECO:0000313" key="3">
    <source>
        <dbReference type="Proteomes" id="UP000070371"/>
    </source>
</evidence>
<dbReference type="PANTHER" id="PTHR43072:SF60">
    <property type="entry name" value="L-2,4-DIAMINOBUTYRIC ACID ACETYLTRANSFERASE"/>
    <property type="match status" value="1"/>
</dbReference>
<dbReference type="InterPro" id="IPR016181">
    <property type="entry name" value="Acyl_CoA_acyltransferase"/>
</dbReference>
<dbReference type="STRING" id="1579316.RC74_04565"/>
<dbReference type="CDD" id="cd04301">
    <property type="entry name" value="NAT_SF"/>
    <property type="match status" value="1"/>
</dbReference>
<dbReference type="KEGG" id="hat:RC74_04565"/>
<dbReference type="GO" id="GO:0016747">
    <property type="term" value="F:acyltransferase activity, transferring groups other than amino-acyl groups"/>
    <property type="evidence" value="ECO:0007669"/>
    <property type="project" value="InterPro"/>
</dbReference>
<evidence type="ECO:0000313" key="2">
    <source>
        <dbReference type="EMBL" id="AML50648.1"/>
    </source>
</evidence>
<reference evidence="2 3" key="1">
    <citation type="submission" date="2016-02" db="EMBL/GenBank/DDBJ databases">
        <title>Complete genome sequence of Halocynthiibacter arcticus PAMC 20958t from arctic marine sediment.</title>
        <authorList>
            <person name="Lee Y.M."/>
            <person name="Baek K."/>
            <person name="Lee H.K."/>
            <person name="Shin S.C."/>
        </authorList>
    </citation>
    <scope>NUCLEOTIDE SEQUENCE [LARGE SCALE GENOMIC DNA]</scope>
    <source>
        <strain evidence="2">PAMC 20958</strain>
    </source>
</reference>
<accession>A0A126UX44</accession>
<dbReference type="PANTHER" id="PTHR43072">
    <property type="entry name" value="N-ACETYLTRANSFERASE"/>
    <property type="match status" value="1"/>
</dbReference>
<dbReference type="EMBL" id="CP014327">
    <property type="protein sequence ID" value="AML50648.1"/>
    <property type="molecule type" value="Genomic_DNA"/>
</dbReference>
<sequence>MTVDYYAVAEATWRSASSQTLGGFVVRNGAGGGKRVSAATLDAPLEHTEIAVAQAEMIAIQQSPLFMIRDGENDLDIALGAFGYTVIDPVTIYVSDVESLTESLPRLTCFSMFPPLAIMTEIWADAGIGPERIAVMERVTAPKTTLLGRANNHAAGVAFVGIHEKTAMLHALEVKQSLRRQGVALNIMRAAANWAQDHGAERLSIIVTQANKGGNALYTSLGMKPVGHYHYRILAPKRA</sequence>
<dbReference type="InterPro" id="IPR000182">
    <property type="entry name" value="GNAT_dom"/>
</dbReference>
<organism evidence="2 3">
    <name type="scientific">Falsihalocynthiibacter arcticus</name>
    <dbReference type="NCBI Taxonomy" id="1579316"/>
    <lineage>
        <taxon>Bacteria</taxon>
        <taxon>Pseudomonadati</taxon>
        <taxon>Pseudomonadota</taxon>
        <taxon>Alphaproteobacteria</taxon>
        <taxon>Rhodobacterales</taxon>
        <taxon>Roseobacteraceae</taxon>
        <taxon>Falsihalocynthiibacter</taxon>
    </lineage>
</organism>
<evidence type="ECO:0000259" key="1">
    <source>
        <dbReference type="PROSITE" id="PS51186"/>
    </source>
</evidence>
<dbReference type="PROSITE" id="PS51186">
    <property type="entry name" value="GNAT"/>
    <property type="match status" value="1"/>
</dbReference>
<name>A0A126UX44_9RHOB</name>
<dbReference type="RefSeq" id="WP_039002424.1">
    <property type="nucleotide sequence ID" value="NZ_CP014327.1"/>
</dbReference>
<protein>
    <recommendedName>
        <fullName evidence="1">N-acetyltransferase domain-containing protein</fullName>
    </recommendedName>
</protein>
<dbReference type="Pfam" id="PF00583">
    <property type="entry name" value="Acetyltransf_1"/>
    <property type="match status" value="1"/>
</dbReference>
<dbReference type="Proteomes" id="UP000070371">
    <property type="component" value="Chromosome"/>
</dbReference>
<proteinExistence type="predicted"/>
<dbReference type="Gene3D" id="3.40.630.30">
    <property type="match status" value="1"/>
</dbReference>
<feature type="domain" description="N-acetyltransferase" evidence="1">
    <location>
        <begin position="105"/>
        <end position="239"/>
    </location>
</feature>
<dbReference type="SUPFAM" id="SSF55729">
    <property type="entry name" value="Acyl-CoA N-acyltransferases (Nat)"/>
    <property type="match status" value="1"/>
</dbReference>
<keyword evidence="3" id="KW-1185">Reference proteome</keyword>
<dbReference type="OrthoDB" id="7301318at2"/>